<evidence type="ECO:0000256" key="3">
    <source>
        <dbReference type="ARBA" id="ARBA00023015"/>
    </source>
</evidence>
<evidence type="ECO:0000256" key="5">
    <source>
        <dbReference type="ARBA" id="ARBA00023163"/>
    </source>
</evidence>
<organism evidence="10 11">
    <name type="scientific">Pogona vitticeps</name>
    <name type="common">central bearded dragon</name>
    <dbReference type="NCBI Taxonomy" id="103695"/>
    <lineage>
        <taxon>Eukaryota</taxon>
        <taxon>Metazoa</taxon>
        <taxon>Chordata</taxon>
        <taxon>Craniata</taxon>
        <taxon>Vertebrata</taxon>
        <taxon>Euteleostomi</taxon>
        <taxon>Lepidosauria</taxon>
        <taxon>Squamata</taxon>
        <taxon>Bifurcata</taxon>
        <taxon>Unidentata</taxon>
        <taxon>Episquamata</taxon>
        <taxon>Toxicofera</taxon>
        <taxon>Iguania</taxon>
        <taxon>Acrodonta</taxon>
        <taxon>Agamidae</taxon>
        <taxon>Amphibolurinae</taxon>
        <taxon>Pogona</taxon>
    </lineage>
</organism>
<feature type="compositionally biased region" description="Low complexity" evidence="8">
    <location>
        <begin position="150"/>
        <end position="161"/>
    </location>
</feature>
<keyword evidence="4 7" id="KW-0238">DNA-binding</keyword>
<accession>A0ABM5F2J8</accession>
<dbReference type="Gene3D" id="2.60.40.820">
    <property type="entry name" value="Transcription factor, T-box"/>
    <property type="match status" value="1"/>
</dbReference>
<comment type="subcellular location">
    <subcellularLocation>
        <location evidence="1 7">Nucleus</location>
    </subcellularLocation>
</comment>
<dbReference type="RefSeq" id="XP_072839626.1">
    <property type="nucleotide sequence ID" value="XM_072983525.1"/>
</dbReference>
<dbReference type="PRINTS" id="PR00937">
    <property type="entry name" value="TBOX"/>
</dbReference>
<feature type="region of interest" description="Disordered" evidence="8">
    <location>
        <begin position="1"/>
        <end position="166"/>
    </location>
</feature>
<dbReference type="GeneID" id="110081995"/>
<gene>
    <name evidence="11" type="primary">LOC110081995</name>
</gene>
<feature type="region of interest" description="Disordered" evidence="8">
    <location>
        <begin position="418"/>
        <end position="450"/>
    </location>
</feature>
<dbReference type="Pfam" id="PF00907">
    <property type="entry name" value="T-box"/>
    <property type="match status" value="1"/>
</dbReference>
<dbReference type="PANTHER" id="PTHR11267:SF200">
    <property type="entry name" value="MGA, MAX DIMERIZATION PROTEIN"/>
    <property type="match status" value="1"/>
</dbReference>
<feature type="region of interest" description="Disordered" evidence="8">
    <location>
        <begin position="347"/>
        <end position="397"/>
    </location>
</feature>
<comment type="caution">
    <text evidence="7">Lacks conserved residue(s) required for the propagation of feature annotation.</text>
</comment>
<feature type="compositionally biased region" description="Basic and acidic residues" evidence="8">
    <location>
        <begin position="347"/>
        <end position="360"/>
    </location>
</feature>
<dbReference type="InterPro" id="IPR001699">
    <property type="entry name" value="TF_T-box"/>
</dbReference>
<evidence type="ECO:0000313" key="11">
    <source>
        <dbReference type="RefSeq" id="XP_072839626.1"/>
    </source>
</evidence>
<dbReference type="Proteomes" id="UP001652642">
    <property type="component" value="Chromosome 14"/>
</dbReference>
<keyword evidence="3" id="KW-0805">Transcription regulation</keyword>
<dbReference type="InterPro" id="IPR036960">
    <property type="entry name" value="T-box_sf"/>
</dbReference>
<dbReference type="SUPFAM" id="SSF49417">
    <property type="entry name" value="p53-like transcription factors"/>
    <property type="match status" value="1"/>
</dbReference>
<dbReference type="PROSITE" id="PS01264">
    <property type="entry name" value="TBOX_2"/>
    <property type="match status" value="1"/>
</dbReference>
<proteinExistence type="predicted"/>
<evidence type="ECO:0000256" key="2">
    <source>
        <dbReference type="ARBA" id="ARBA00022473"/>
    </source>
</evidence>
<evidence type="ECO:0000259" key="9">
    <source>
        <dbReference type="PROSITE" id="PS50252"/>
    </source>
</evidence>
<dbReference type="SMART" id="SM00425">
    <property type="entry name" value="TBOX"/>
    <property type="match status" value="1"/>
</dbReference>
<name>A0ABM5F2J8_9SAUR</name>
<evidence type="ECO:0000256" key="4">
    <source>
        <dbReference type="ARBA" id="ARBA00023125"/>
    </source>
</evidence>
<dbReference type="InterPro" id="IPR046360">
    <property type="entry name" value="T-box_DNA-bd"/>
</dbReference>
<protein>
    <submittedName>
        <fullName evidence="11">T-box-containing protein TBX6L-like</fullName>
    </submittedName>
</protein>
<dbReference type="PANTHER" id="PTHR11267">
    <property type="entry name" value="T-BOX PROTEIN-RELATED"/>
    <property type="match status" value="1"/>
</dbReference>
<dbReference type="InterPro" id="IPR018186">
    <property type="entry name" value="TF_T-box_CS"/>
</dbReference>
<keyword evidence="2" id="KW-0217">Developmental protein</keyword>
<evidence type="ECO:0000256" key="7">
    <source>
        <dbReference type="PROSITE-ProRule" id="PRU00201"/>
    </source>
</evidence>
<feature type="domain" description="T-box" evidence="9">
    <location>
        <begin position="169"/>
        <end position="349"/>
    </location>
</feature>
<dbReference type="InterPro" id="IPR008967">
    <property type="entry name" value="p53-like_TF_DNA-bd_sf"/>
</dbReference>
<evidence type="ECO:0000256" key="8">
    <source>
        <dbReference type="SAM" id="MobiDB-lite"/>
    </source>
</evidence>
<evidence type="ECO:0000313" key="10">
    <source>
        <dbReference type="Proteomes" id="UP001652642"/>
    </source>
</evidence>
<sequence>MCGRWPGRKDVRQKQASLRDTAPARPFSLSLSLSPPPRQIFALLPRRAPESKPGAARAAPATARPGRAEFGRAGRLASPGNAPSSPPRRSRVWAGEGLLGLSGRKGLPPPRGAPSGFCRPRGTPAKPPPAPSRAASKAPPEPMESETPTSNSSSSSSSSSSHGPLGVTLEDRELWAKFHQVGTEMIITKSGRWMFPQCKIKVTGLLPGAKYLLLVDFVPLDNFRYKWNKDKWEIAGKAEPRPPCRTYVHPDSPAPGSHWMKETVSFQKLKLTNNTLDQQGHVILHSMHRYKPRFHILQAEELFGPAGGWSAFHTFSFPETAFTSVTAYQNKEVTKLKIYNNPFAKGFREQGRKAGREGRIARKGPPGAPAKGGTLRGEPRPGLGEPDLAQGKAPGVKEESYAVPASCSSCSGWLPGASHPHQVPAEPLAQGEQSAMAGPEQEEEEEEERPMALPAATVCTAQASRHEAAQLSWAERLPELGDVSTPAQLPQPVSLNEFWTRPHQLDFPAVAEQDPKAPDGFGGHLPPLSLPLLPLQDYPGMVVNAGDLGGQPAPRRPMCSPSAPEPTFSQWVVPAHGQYRAGSYGAFPADFGCQGTAGHGGVADWSPYSLFPYACW</sequence>
<evidence type="ECO:0000256" key="1">
    <source>
        <dbReference type="ARBA" id="ARBA00004123"/>
    </source>
</evidence>
<keyword evidence="6 7" id="KW-0539">Nucleus</keyword>
<keyword evidence="5" id="KW-0804">Transcription</keyword>
<keyword evidence="10" id="KW-1185">Reference proteome</keyword>
<dbReference type="CDD" id="cd20197">
    <property type="entry name" value="T-box_VegT-like"/>
    <property type="match status" value="1"/>
</dbReference>
<feature type="compositionally biased region" description="Low complexity" evidence="8">
    <location>
        <begin position="53"/>
        <end position="65"/>
    </location>
</feature>
<reference evidence="11" key="1">
    <citation type="submission" date="2025-08" db="UniProtKB">
        <authorList>
            <consortium name="RefSeq"/>
        </authorList>
    </citation>
    <scope>IDENTIFICATION</scope>
</reference>
<dbReference type="PROSITE" id="PS50252">
    <property type="entry name" value="TBOX_3"/>
    <property type="match status" value="1"/>
</dbReference>
<evidence type="ECO:0000256" key="6">
    <source>
        <dbReference type="ARBA" id="ARBA00023242"/>
    </source>
</evidence>
<feature type="compositionally biased region" description="Low complexity" evidence="8">
    <location>
        <begin position="363"/>
        <end position="373"/>
    </location>
</feature>